<comment type="subunit">
    <text evidence="3">Forms a membrane-associated complex with FtsE.</text>
</comment>
<dbReference type="RefSeq" id="WP_126764927.1">
    <property type="nucleotide sequence ID" value="NZ_PIPJ01000001.1"/>
</dbReference>
<dbReference type="Pfam" id="PF18075">
    <property type="entry name" value="FtsX_ECD"/>
    <property type="match status" value="1"/>
</dbReference>
<dbReference type="InterPro" id="IPR003838">
    <property type="entry name" value="ABC3_permease_C"/>
</dbReference>
<organism evidence="16 17">
    <name type="scientific">Aliidiomarina iranensis</name>
    <dbReference type="NCBI Taxonomy" id="1434071"/>
    <lineage>
        <taxon>Bacteria</taxon>
        <taxon>Pseudomonadati</taxon>
        <taxon>Pseudomonadota</taxon>
        <taxon>Gammaproteobacteria</taxon>
        <taxon>Alteromonadales</taxon>
        <taxon>Idiomarinaceae</taxon>
        <taxon>Aliidiomarina</taxon>
    </lineage>
</organism>
<feature type="transmembrane region" description="Helical" evidence="13">
    <location>
        <begin position="294"/>
        <end position="318"/>
    </location>
</feature>
<keyword evidence="8 13" id="KW-0812">Transmembrane</keyword>
<feature type="domain" description="FtsX extracellular" evidence="15">
    <location>
        <begin position="86"/>
        <end position="173"/>
    </location>
</feature>
<feature type="transmembrane region" description="Helical" evidence="13">
    <location>
        <begin position="253"/>
        <end position="274"/>
    </location>
</feature>
<evidence type="ECO:0000256" key="9">
    <source>
        <dbReference type="ARBA" id="ARBA00022989"/>
    </source>
</evidence>
<evidence type="ECO:0000256" key="6">
    <source>
        <dbReference type="ARBA" id="ARBA00022519"/>
    </source>
</evidence>
<dbReference type="OrthoDB" id="9813411at2"/>
<evidence type="ECO:0000313" key="16">
    <source>
        <dbReference type="EMBL" id="RUO23353.1"/>
    </source>
</evidence>
<evidence type="ECO:0000256" key="10">
    <source>
        <dbReference type="ARBA" id="ARBA00023136"/>
    </source>
</evidence>
<dbReference type="InterPro" id="IPR040690">
    <property type="entry name" value="FtsX_ECD"/>
</dbReference>
<comment type="function">
    <text evidence="12">Part of the ABC transporter FtsEX involved in cellular division.</text>
</comment>
<dbReference type="PIRSF" id="PIRSF003097">
    <property type="entry name" value="FtsX"/>
    <property type="match status" value="1"/>
</dbReference>
<keyword evidence="7 12" id="KW-0132">Cell division</keyword>
<gene>
    <name evidence="16" type="ORF">CWE08_01505</name>
</gene>
<evidence type="ECO:0000259" key="15">
    <source>
        <dbReference type="Pfam" id="PF18075"/>
    </source>
</evidence>
<evidence type="ECO:0000256" key="5">
    <source>
        <dbReference type="ARBA" id="ARBA00022475"/>
    </source>
</evidence>
<dbReference type="GO" id="GO:0051301">
    <property type="term" value="P:cell division"/>
    <property type="evidence" value="ECO:0007669"/>
    <property type="project" value="UniProtKB-KW"/>
</dbReference>
<evidence type="ECO:0000256" key="1">
    <source>
        <dbReference type="ARBA" id="ARBA00004429"/>
    </source>
</evidence>
<name>A0A432W2G1_9GAMM</name>
<dbReference type="Gene3D" id="3.30.70.3040">
    <property type="match status" value="1"/>
</dbReference>
<protein>
    <recommendedName>
        <fullName evidence="4 12">Cell division protein FtsX</fullName>
    </recommendedName>
</protein>
<evidence type="ECO:0000256" key="2">
    <source>
        <dbReference type="ARBA" id="ARBA00007379"/>
    </source>
</evidence>
<keyword evidence="11 12" id="KW-0131">Cell cycle</keyword>
<evidence type="ECO:0000256" key="7">
    <source>
        <dbReference type="ARBA" id="ARBA00022618"/>
    </source>
</evidence>
<dbReference type="PANTHER" id="PTHR47755">
    <property type="entry name" value="CELL DIVISION PROTEIN FTSX"/>
    <property type="match status" value="1"/>
</dbReference>
<evidence type="ECO:0000256" key="8">
    <source>
        <dbReference type="ARBA" id="ARBA00022692"/>
    </source>
</evidence>
<keyword evidence="9 13" id="KW-1133">Transmembrane helix</keyword>
<comment type="subcellular location">
    <subcellularLocation>
        <location evidence="1">Cell inner membrane</location>
        <topology evidence="1">Multi-pass membrane protein</topology>
    </subcellularLocation>
</comment>
<dbReference type="GO" id="GO:0005886">
    <property type="term" value="C:plasma membrane"/>
    <property type="evidence" value="ECO:0007669"/>
    <property type="project" value="UniProtKB-SubCell"/>
</dbReference>
<keyword evidence="5 12" id="KW-1003">Cell membrane</keyword>
<evidence type="ECO:0000259" key="14">
    <source>
        <dbReference type="Pfam" id="PF02687"/>
    </source>
</evidence>
<dbReference type="PANTHER" id="PTHR47755:SF1">
    <property type="entry name" value="CELL DIVISION PROTEIN FTSX"/>
    <property type="match status" value="1"/>
</dbReference>
<evidence type="ECO:0000256" key="13">
    <source>
        <dbReference type="SAM" id="Phobius"/>
    </source>
</evidence>
<evidence type="ECO:0000256" key="11">
    <source>
        <dbReference type="ARBA" id="ARBA00023306"/>
    </source>
</evidence>
<dbReference type="Pfam" id="PF02687">
    <property type="entry name" value="FtsX"/>
    <property type="match status" value="1"/>
</dbReference>
<dbReference type="EMBL" id="PIPJ01000001">
    <property type="protein sequence ID" value="RUO23353.1"/>
    <property type="molecule type" value="Genomic_DNA"/>
</dbReference>
<dbReference type="Proteomes" id="UP000288395">
    <property type="component" value="Unassembled WGS sequence"/>
</dbReference>
<feature type="domain" description="ABC3 transporter permease C-terminal" evidence="14">
    <location>
        <begin position="204"/>
        <end position="320"/>
    </location>
</feature>
<dbReference type="GO" id="GO:0032153">
    <property type="term" value="C:cell division site"/>
    <property type="evidence" value="ECO:0007669"/>
    <property type="project" value="TreeGrafter"/>
</dbReference>
<feature type="transmembrane region" description="Helical" evidence="13">
    <location>
        <begin position="201"/>
        <end position="224"/>
    </location>
</feature>
<comment type="similarity">
    <text evidence="2 12">Belongs to the ABC-4 integral membrane protein family. FtsX subfamily.</text>
</comment>
<evidence type="ECO:0000256" key="3">
    <source>
        <dbReference type="ARBA" id="ARBA00011160"/>
    </source>
</evidence>
<evidence type="ECO:0000313" key="17">
    <source>
        <dbReference type="Proteomes" id="UP000288395"/>
    </source>
</evidence>
<evidence type="ECO:0000256" key="12">
    <source>
        <dbReference type="PIRNR" id="PIRNR003097"/>
    </source>
</evidence>
<dbReference type="InterPro" id="IPR004513">
    <property type="entry name" value="FtsX"/>
</dbReference>
<proteinExistence type="inferred from homology"/>
<dbReference type="NCBIfam" id="TIGR00439">
    <property type="entry name" value="FtsX_Gneg"/>
    <property type="match status" value="1"/>
</dbReference>
<keyword evidence="6 12" id="KW-0997">Cell inner membrane</keyword>
<keyword evidence="10 12" id="KW-0472">Membrane</keyword>
<dbReference type="InterPro" id="IPR047590">
    <property type="entry name" value="FtsX_proteobact-type"/>
</dbReference>
<accession>A0A432W2G1</accession>
<comment type="caution">
    <text evidence="16">The sequence shown here is derived from an EMBL/GenBank/DDBJ whole genome shotgun (WGS) entry which is preliminary data.</text>
</comment>
<dbReference type="AlphaFoldDB" id="A0A432W2G1"/>
<reference evidence="17" key="1">
    <citation type="journal article" date="2018" name="Front. Microbiol.">
        <title>Genome-Based Analysis Reveals the Taxonomy and Diversity of the Family Idiomarinaceae.</title>
        <authorList>
            <person name="Liu Y."/>
            <person name="Lai Q."/>
            <person name="Shao Z."/>
        </authorList>
    </citation>
    <scope>NUCLEOTIDE SEQUENCE [LARGE SCALE GENOMIC DNA]</scope>
    <source>
        <strain evidence="17">GBPy7</strain>
    </source>
</reference>
<sequence>MGFLMRKAEQRKGAKAVKISPWRRFLMFFVNNFQQALGSLGELSRTPMASLMTIAVLGLSLTLPTTLYVVVKNAQAISAEWDSAAEINVFLRKELSPQEVQTFRERIRLMAEVDRVELIDKEAGLAEFQANSGFGSAIDYLQENPLPDVLIVVPTADFQSVERAQMLLTTLEQEREVTSASLDLKWLERLQALVRVVENSFAALGLLLCTAVVLIVGNTIRLAILNRRDEIMIMKLVGATDAYIQRPFLYTGFWYGVVGGIIAWLATTIIVIWIDASIVQFSSLYESDMSLQGLSLHDMLVVWLVAIGLGLIGSWIAVRRHVSAIEPK</sequence>
<keyword evidence="17" id="KW-1185">Reference proteome</keyword>
<evidence type="ECO:0000256" key="4">
    <source>
        <dbReference type="ARBA" id="ARBA00021907"/>
    </source>
</evidence>